<keyword evidence="4 9" id="KW-0597">Phosphoprotein</keyword>
<evidence type="ECO:0000256" key="1">
    <source>
        <dbReference type="ARBA" id="ARBA00000085"/>
    </source>
</evidence>
<name>A0A4Y9SHX3_9BURK</name>
<comment type="subcellular location">
    <subcellularLocation>
        <location evidence="2">Cell inner membrane</location>
        <topology evidence="2">Multi-pass membrane protein</topology>
    </subcellularLocation>
</comment>
<dbReference type="EC" id="2.7.13.3" evidence="3"/>
<evidence type="ECO:0000256" key="8">
    <source>
        <dbReference type="ARBA" id="ARBA00023136"/>
    </source>
</evidence>
<evidence type="ECO:0000256" key="7">
    <source>
        <dbReference type="ARBA" id="ARBA00023012"/>
    </source>
</evidence>
<dbReference type="SMART" id="SM00388">
    <property type="entry name" value="HisKA"/>
    <property type="match status" value="1"/>
</dbReference>
<dbReference type="PANTHER" id="PTHR43547:SF2">
    <property type="entry name" value="HYBRID SIGNAL TRANSDUCTION HISTIDINE KINASE C"/>
    <property type="match status" value="1"/>
</dbReference>
<evidence type="ECO:0000256" key="2">
    <source>
        <dbReference type="ARBA" id="ARBA00004429"/>
    </source>
</evidence>
<keyword evidence="5" id="KW-0808">Transferase</keyword>
<evidence type="ECO:0000313" key="13">
    <source>
        <dbReference type="Proteomes" id="UP000298438"/>
    </source>
</evidence>
<dbReference type="CDD" id="cd16922">
    <property type="entry name" value="HATPase_EvgS-ArcB-TorS-like"/>
    <property type="match status" value="1"/>
</dbReference>
<dbReference type="GO" id="GO:0005886">
    <property type="term" value="C:plasma membrane"/>
    <property type="evidence" value="ECO:0007669"/>
    <property type="project" value="UniProtKB-SubCell"/>
</dbReference>
<dbReference type="SUPFAM" id="SSF47384">
    <property type="entry name" value="Homodimeric domain of signal transducing histidine kinase"/>
    <property type="match status" value="1"/>
</dbReference>
<keyword evidence="13" id="KW-1185">Reference proteome</keyword>
<evidence type="ECO:0000256" key="5">
    <source>
        <dbReference type="ARBA" id="ARBA00022679"/>
    </source>
</evidence>
<dbReference type="Pfam" id="PF00512">
    <property type="entry name" value="HisKA"/>
    <property type="match status" value="1"/>
</dbReference>
<evidence type="ECO:0000259" key="10">
    <source>
        <dbReference type="PROSITE" id="PS50109"/>
    </source>
</evidence>
<dbReference type="InterPro" id="IPR036890">
    <property type="entry name" value="HATPase_C_sf"/>
</dbReference>
<feature type="domain" description="Response regulatory" evidence="11">
    <location>
        <begin position="4"/>
        <end position="121"/>
    </location>
</feature>
<dbReference type="PRINTS" id="PR00344">
    <property type="entry name" value="BCTRLSENSOR"/>
</dbReference>
<dbReference type="AlphaFoldDB" id="A0A4Y9SHX3"/>
<dbReference type="Pfam" id="PF02518">
    <property type="entry name" value="HATPase_c"/>
    <property type="match status" value="1"/>
</dbReference>
<dbReference type="Gene3D" id="3.40.50.2300">
    <property type="match status" value="1"/>
</dbReference>
<dbReference type="FunFam" id="3.30.565.10:FF:000006">
    <property type="entry name" value="Sensor histidine kinase WalK"/>
    <property type="match status" value="1"/>
</dbReference>
<comment type="caution">
    <text evidence="12">The sequence shown here is derived from an EMBL/GenBank/DDBJ whole genome shotgun (WGS) entry which is preliminary data.</text>
</comment>
<dbReference type="GO" id="GO:0000155">
    <property type="term" value="F:phosphorelay sensor kinase activity"/>
    <property type="evidence" value="ECO:0007669"/>
    <property type="project" value="InterPro"/>
</dbReference>
<dbReference type="InterPro" id="IPR001789">
    <property type="entry name" value="Sig_transdc_resp-reg_receiver"/>
</dbReference>
<dbReference type="CDD" id="cd17580">
    <property type="entry name" value="REC_2_DhkD-like"/>
    <property type="match status" value="1"/>
</dbReference>
<evidence type="ECO:0000256" key="6">
    <source>
        <dbReference type="ARBA" id="ARBA00022777"/>
    </source>
</evidence>
<evidence type="ECO:0000313" key="12">
    <source>
        <dbReference type="EMBL" id="TFW24690.1"/>
    </source>
</evidence>
<protein>
    <recommendedName>
        <fullName evidence="3">histidine kinase</fullName>
        <ecNumber evidence="3">2.7.13.3</ecNumber>
    </recommendedName>
</protein>
<dbReference type="InterPro" id="IPR036097">
    <property type="entry name" value="HisK_dim/P_sf"/>
</dbReference>
<gene>
    <name evidence="12" type="ORF">E4L96_05865</name>
</gene>
<dbReference type="EMBL" id="SPVF01000083">
    <property type="protein sequence ID" value="TFW24690.1"/>
    <property type="molecule type" value="Genomic_DNA"/>
</dbReference>
<dbReference type="Gene3D" id="3.30.565.10">
    <property type="entry name" value="Histidine kinase-like ATPase, C-terminal domain"/>
    <property type="match status" value="1"/>
</dbReference>
<comment type="catalytic activity">
    <reaction evidence="1">
        <text>ATP + protein L-histidine = ADP + protein N-phospho-L-histidine.</text>
        <dbReference type="EC" id="2.7.13.3"/>
    </reaction>
</comment>
<feature type="domain" description="Response regulatory" evidence="11">
    <location>
        <begin position="383"/>
        <end position="499"/>
    </location>
</feature>
<feature type="modified residue" description="4-aspartylphosphate" evidence="9">
    <location>
        <position position="432"/>
    </location>
</feature>
<sequence length="503" mass="55058">MEHRILIHTPTGKDGRLIATVLARNGMQGVECTTPSQLLDEMGRGVGALILAEEVLAREFTQRLSQYVEQQDTWSDLPVIVLTRRDPNAEHLRSYPQLGNVTLLERPVNSVTLSSAAQAALRARRRQYDMRDIDRRKDEFLAMLAHELRNPLAPISAAADILRLAAADPARVRQTSEIVSRQVKHMTALIDDLLDVSRVSRGLVELAMADVDARGLLTHAVEQVRPLIERRRHRLTVTSWPEPALVRADAKRLIQIVANLLNNAAKYTPEGGSITLALSADDSQVALTVEDNGIGIPARLMPHVFELFSQAERSPDRSQGGLGIGLALVRSLVKLHGGSAEVESAGEGQGSRFTVRLPRLVSRAHSEQAAASALTLPPGQHRKLLVVDDNVDAAQTLSMFLEAAGHDVTVEYSASAALRVAHERDFDACLLDIGLPDLEGTELVKRLRVLPRLADATFIAVTGYGQEQDRKRTREAGFQHHFVKPVDLARLMQVLAAGTTPAT</sequence>
<dbReference type="OrthoDB" id="9768069at2"/>
<reference evidence="12 13" key="1">
    <citation type="submission" date="2019-03" db="EMBL/GenBank/DDBJ databases">
        <title>Draft Genome Sequence of Massilia arenosa sp. nov., a Novel Massilia Species Isolated from a Sandy-loam Maize Soil.</title>
        <authorList>
            <person name="Raths R."/>
            <person name="Peta V."/>
            <person name="Bucking H."/>
        </authorList>
    </citation>
    <scope>NUCLEOTIDE SEQUENCE [LARGE SCALE GENOMIC DNA]</scope>
    <source>
        <strain evidence="12 13">MC02</strain>
    </source>
</reference>
<evidence type="ECO:0000256" key="9">
    <source>
        <dbReference type="PROSITE-ProRule" id="PRU00169"/>
    </source>
</evidence>
<comment type="caution">
    <text evidence="9">Lacks conserved residue(s) required for the propagation of feature annotation.</text>
</comment>
<keyword evidence="6 12" id="KW-0418">Kinase</keyword>
<dbReference type="Pfam" id="PF00072">
    <property type="entry name" value="Response_reg"/>
    <property type="match status" value="1"/>
</dbReference>
<dbReference type="PANTHER" id="PTHR43547">
    <property type="entry name" value="TWO-COMPONENT HISTIDINE KINASE"/>
    <property type="match status" value="1"/>
</dbReference>
<dbReference type="InterPro" id="IPR003661">
    <property type="entry name" value="HisK_dim/P_dom"/>
</dbReference>
<keyword evidence="7" id="KW-0902">Two-component regulatory system</keyword>
<evidence type="ECO:0000259" key="11">
    <source>
        <dbReference type="PROSITE" id="PS50110"/>
    </source>
</evidence>
<dbReference type="CDD" id="cd00082">
    <property type="entry name" value="HisKA"/>
    <property type="match status" value="1"/>
</dbReference>
<organism evidence="12 13">
    <name type="scientific">Zemynaea arenosa</name>
    <dbReference type="NCBI Taxonomy" id="2561931"/>
    <lineage>
        <taxon>Bacteria</taxon>
        <taxon>Pseudomonadati</taxon>
        <taxon>Pseudomonadota</taxon>
        <taxon>Betaproteobacteria</taxon>
        <taxon>Burkholderiales</taxon>
        <taxon>Oxalobacteraceae</taxon>
        <taxon>Telluria group</taxon>
        <taxon>Zemynaea</taxon>
    </lineage>
</organism>
<dbReference type="SUPFAM" id="SSF55874">
    <property type="entry name" value="ATPase domain of HSP90 chaperone/DNA topoisomerase II/histidine kinase"/>
    <property type="match status" value="1"/>
</dbReference>
<dbReference type="Gene3D" id="1.10.287.130">
    <property type="match status" value="1"/>
</dbReference>
<dbReference type="RefSeq" id="WP_135206284.1">
    <property type="nucleotide sequence ID" value="NZ_SPVF01000083.1"/>
</dbReference>
<dbReference type="SMART" id="SM00448">
    <property type="entry name" value="REC"/>
    <property type="match status" value="1"/>
</dbReference>
<dbReference type="SUPFAM" id="SSF52172">
    <property type="entry name" value="CheY-like"/>
    <property type="match status" value="2"/>
</dbReference>
<keyword evidence="8" id="KW-0472">Membrane</keyword>
<dbReference type="Proteomes" id="UP000298438">
    <property type="component" value="Unassembled WGS sequence"/>
</dbReference>
<accession>A0A4Y9SHX3</accession>
<dbReference type="InterPro" id="IPR004358">
    <property type="entry name" value="Sig_transdc_His_kin-like_C"/>
</dbReference>
<dbReference type="InterPro" id="IPR011006">
    <property type="entry name" value="CheY-like_superfamily"/>
</dbReference>
<dbReference type="InterPro" id="IPR003594">
    <property type="entry name" value="HATPase_dom"/>
</dbReference>
<evidence type="ECO:0000256" key="3">
    <source>
        <dbReference type="ARBA" id="ARBA00012438"/>
    </source>
</evidence>
<dbReference type="FunFam" id="1.10.287.130:FF:000001">
    <property type="entry name" value="Two-component sensor histidine kinase"/>
    <property type="match status" value="1"/>
</dbReference>
<dbReference type="SMART" id="SM00387">
    <property type="entry name" value="HATPase_c"/>
    <property type="match status" value="1"/>
</dbReference>
<evidence type="ECO:0000256" key="4">
    <source>
        <dbReference type="ARBA" id="ARBA00022553"/>
    </source>
</evidence>
<proteinExistence type="predicted"/>
<dbReference type="PROSITE" id="PS50110">
    <property type="entry name" value="RESPONSE_REGULATORY"/>
    <property type="match status" value="2"/>
</dbReference>
<dbReference type="InterPro" id="IPR005467">
    <property type="entry name" value="His_kinase_dom"/>
</dbReference>
<dbReference type="PROSITE" id="PS50109">
    <property type="entry name" value="HIS_KIN"/>
    <property type="match status" value="1"/>
</dbReference>
<feature type="domain" description="Histidine kinase" evidence="10">
    <location>
        <begin position="143"/>
        <end position="361"/>
    </location>
</feature>